<dbReference type="Proteomes" id="UP000282832">
    <property type="component" value="Unassembled WGS sequence"/>
</dbReference>
<accession>A0A437PW20</accession>
<dbReference type="Pfam" id="PF01458">
    <property type="entry name" value="SUFBD_core"/>
    <property type="match status" value="1"/>
</dbReference>
<dbReference type="NCBIfam" id="TIGR01981">
    <property type="entry name" value="sufD"/>
    <property type="match status" value="1"/>
</dbReference>
<gene>
    <name evidence="2" type="primary">sufD</name>
    <name evidence="2" type="ORF">EOJ36_00205</name>
</gene>
<dbReference type="PANTHER" id="PTHR43575">
    <property type="entry name" value="PROTEIN ABCI7, CHLOROPLASTIC"/>
    <property type="match status" value="1"/>
</dbReference>
<protein>
    <submittedName>
        <fullName evidence="2">Fe-S cluster assembly protein SufD</fullName>
    </submittedName>
</protein>
<comment type="caution">
    <text evidence="2">The sequence shown here is derived from an EMBL/GenBank/DDBJ whole genome shotgun (WGS) entry which is preliminary data.</text>
</comment>
<keyword evidence="3" id="KW-1185">Reference proteome</keyword>
<dbReference type="InterPro" id="IPR000825">
    <property type="entry name" value="SUF_FeS_clus_asmbl_SufBD_core"/>
</dbReference>
<dbReference type="SUPFAM" id="SSF101960">
    <property type="entry name" value="Stabilizer of iron transporter SufD"/>
    <property type="match status" value="1"/>
</dbReference>
<dbReference type="InterPro" id="IPR055346">
    <property type="entry name" value="Fe-S_cluster_assembly_SufBD"/>
</dbReference>
<dbReference type="OrthoDB" id="9768262at2"/>
<dbReference type="PANTHER" id="PTHR43575:SF1">
    <property type="entry name" value="PROTEIN ABCI7, CHLOROPLASTIC"/>
    <property type="match status" value="1"/>
</dbReference>
<dbReference type="AlphaFoldDB" id="A0A437PW20"/>
<dbReference type="EMBL" id="SACY01000001">
    <property type="protein sequence ID" value="RVU26454.1"/>
    <property type="molecule type" value="Genomic_DNA"/>
</dbReference>
<dbReference type="InterPro" id="IPR037284">
    <property type="entry name" value="SUF_FeS_clus_asmbl_SufBD_sf"/>
</dbReference>
<evidence type="ECO:0000313" key="3">
    <source>
        <dbReference type="Proteomes" id="UP000282832"/>
    </source>
</evidence>
<feature type="domain" description="SUF system FeS cluster assembly SufBD core" evidence="1">
    <location>
        <begin position="118"/>
        <end position="349"/>
    </location>
</feature>
<name>A0A437PW20_9BACT</name>
<organism evidence="2 3">
    <name type="scientific">Sandaracinomonas limnophila</name>
    <dbReference type="NCBI Taxonomy" id="1862386"/>
    <lineage>
        <taxon>Bacteria</taxon>
        <taxon>Pseudomonadati</taxon>
        <taxon>Bacteroidota</taxon>
        <taxon>Cytophagia</taxon>
        <taxon>Cytophagales</taxon>
        <taxon>Flectobacillaceae</taxon>
        <taxon>Sandaracinomonas</taxon>
    </lineage>
</organism>
<dbReference type="InterPro" id="IPR011542">
    <property type="entry name" value="SUF_FeS_clus_asmbl_SufD"/>
</dbReference>
<proteinExistence type="predicted"/>
<evidence type="ECO:0000313" key="2">
    <source>
        <dbReference type="EMBL" id="RVU26454.1"/>
    </source>
</evidence>
<reference evidence="2 3" key="1">
    <citation type="submission" date="2019-01" db="EMBL/GenBank/DDBJ databases">
        <authorList>
            <person name="Chen W.-M."/>
        </authorList>
    </citation>
    <scope>NUCLEOTIDE SEQUENCE [LARGE SCALE GENOMIC DNA]</scope>
    <source>
        <strain evidence="2 3">FSY-15</strain>
    </source>
</reference>
<sequence length="382" mass="42840">MSDMSKELAIKSFQAVGFPTSKMEEWKYTSLKNLNEIDWSWEELNLSVASIDGLQICTLQDLLNHSTEFKAKWEGKDPILEQNPLFALNAAICENPLVLWIKEGIQIEDAVHLSVFLKQDKNTAFQSKMIVFLEKDSSFSIIESANSQGETPVFSTFVQEVFLAEGAQFKYVKEQNLSDSCTYVDQTFVYQDSNSQADTFTFSLNGGIIRNNLHFYINGEQVVSNLNGLYVPGANQLMDTHSVVDHRLPNSESNELYKGVLMGQSTGVFNGKIFVRKDAQKTNAFQSCRNVLASQKATMNTKPQLEIWADDVKCSHGTTTGQLNEESLFYMRSRGISLAAAKTLLLLAFAQEVIDTIPFEETRKSISEKIIAKIEASNDLVI</sequence>
<dbReference type="GO" id="GO:0016226">
    <property type="term" value="P:iron-sulfur cluster assembly"/>
    <property type="evidence" value="ECO:0007669"/>
    <property type="project" value="InterPro"/>
</dbReference>
<evidence type="ECO:0000259" key="1">
    <source>
        <dbReference type="Pfam" id="PF01458"/>
    </source>
</evidence>